<dbReference type="InterPro" id="IPR000847">
    <property type="entry name" value="LysR_HTH_N"/>
</dbReference>
<dbReference type="Pfam" id="PF00126">
    <property type="entry name" value="HTH_1"/>
    <property type="match status" value="1"/>
</dbReference>
<keyword evidence="7" id="KW-1185">Reference proteome</keyword>
<proteinExistence type="inferred from homology"/>
<dbReference type="SUPFAM" id="SSF46785">
    <property type="entry name" value="Winged helix' DNA-binding domain"/>
    <property type="match status" value="1"/>
</dbReference>
<dbReference type="CDD" id="cd05466">
    <property type="entry name" value="PBP2_LTTR_substrate"/>
    <property type="match status" value="1"/>
</dbReference>
<keyword evidence="4" id="KW-0804">Transcription</keyword>
<dbReference type="PANTHER" id="PTHR30419:SF28">
    <property type="entry name" value="HTH-TYPE TRANSCRIPTIONAL REGULATOR BSDA"/>
    <property type="match status" value="1"/>
</dbReference>
<gene>
    <name evidence="6" type="ORF">J2S17_002862</name>
</gene>
<accession>A0ABU0AI93</accession>
<dbReference type="PANTHER" id="PTHR30419">
    <property type="entry name" value="HTH-TYPE TRANSCRIPTIONAL REGULATOR YBHD"/>
    <property type="match status" value="1"/>
</dbReference>
<evidence type="ECO:0000259" key="5">
    <source>
        <dbReference type="PROSITE" id="PS50931"/>
    </source>
</evidence>
<protein>
    <submittedName>
        <fullName evidence="6">DNA-binding transcriptional LysR family regulator</fullName>
    </submittedName>
</protein>
<dbReference type="RefSeq" id="WP_307475816.1">
    <property type="nucleotide sequence ID" value="NZ_JAUSUB010000011.1"/>
</dbReference>
<sequence length="298" mass="33973">MSLVKYEIFSKAAEVNSFTKTAEKLGLTQSAVSHAITSLEKEFNFPLFIRNNSAIKLTQNGMNLLVTIREILYYNDILKQDVNAINGLNKGTVKVGVFSSISTKWIPFIMKEMEKKYPNIEIKLIEGNYAEIEKWLLDNEVDCGFINNSTSSLRSFDIVKLKTEPLLCVVSEQSPLHNNKHLSVEDIETTPFIMPTYQCFDDIQLFFKENNIKPNIRFENMNENSIFSMVENNLGISILPEMIIPKGLNSIKVIPLELEQTRTIGLAIRTPISPAVKKFSEVTENWVKKLSYSSYRAI</sequence>
<dbReference type="PROSITE" id="PS50931">
    <property type="entry name" value="HTH_LYSR"/>
    <property type="match status" value="1"/>
</dbReference>
<evidence type="ECO:0000313" key="6">
    <source>
        <dbReference type="EMBL" id="MDQ0270976.1"/>
    </source>
</evidence>
<name>A0ABU0AI93_9BACI</name>
<evidence type="ECO:0000256" key="4">
    <source>
        <dbReference type="ARBA" id="ARBA00023163"/>
    </source>
</evidence>
<comment type="caution">
    <text evidence="6">The sequence shown here is derived from an EMBL/GenBank/DDBJ whole genome shotgun (WGS) entry which is preliminary data.</text>
</comment>
<evidence type="ECO:0000256" key="3">
    <source>
        <dbReference type="ARBA" id="ARBA00023125"/>
    </source>
</evidence>
<dbReference type="InterPro" id="IPR050950">
    <property type="entry name" value="HTH-type_LysR_regulators"/>
</dbReference>
<dbReference type="PRINTS" id="PR00039">
    <property type="entry name" value="HTHLYSR"/>
</dbReference>
<dbReference type="SUPFAM" id="SSF53850">
    <property type="entry name" value="Periplasmic binding protein-like II"/>
    <property type="match status" value="1"/>
</dbReference>
<keyword evidence="3 6" id="KW-0238">DNA-binding</keyword>
<dbReference type="Proteomes" id="UP001238088">
    <property type="component" value="Unassembled WGS sequence"/>
</dbReference>
<evidence type="ECO:0000313" key="7">
    <source>
        <dbReference type="Proteomes" id="UP001238088"/>
    </source>
</evidence>
<dbReference type="InterPro" id="IPR036388">
    <property type="entry name" value="WH-like_DNA-bd_sf"/>
</dbReference>
<evidence type="ECO:0000256" key="1">
    <source>
        <dbReference type="ARBA" id="ARBA00009437"/>
    </source>
</evidence>
<keyword evidence="2" id="KW-0805">Transcription regulation</keyword>
<dbReference type="Gene3D" id="3.40.190.290">
    <property type="match status" value="1"/>
</dbReference>
<dbReference type="InterPro" id="IPR005119">
    <property type="entry name" value="LysR_subst-bd"/>
</dbReference>
<comment type="similarity">
    <text evidence="1">Belongs to the LysR transcriptional regulatory family.</text>
</comment>
<dbReference type="Gene3D" id="1.10.10.10">
    <property type="entry name" value="Winged helix-like DNA-binding domain superfamily/Winged helix DNA-binding domain"/>
    <property type="match status" value="1"/>
</dbReference>
<evidence type="ECO:0000256" key="2">
    <source>
        <dbReference type="ARBA" id="ARBA00023015"/>
    </source>
</evidence>
<dbReference type="EMBL" id="JAUSUB010000011">
    <property type="protein sequence ID" value="MDQ0270976.1"/>
    <property type="molecule type" value="Genomic_DNA"/>
</dbReference>
<feature type="domain" description="HTH lysR-type" evidence="5">
    <location>
        <begin position="1"/>
        <end position="58"/>
    </location>
</feature>
<reference evidence="6 7" key="1">
    <citation type="submission" date="2023-07" db="EMBL/GenBank/DDBJ databases">
        <title>Genomic Encyclopedia of Type Strains, Phase IV (KMG-IV): sequencing the most valuable type-strain genomes for metagenomic binning, comparative biology and taxonomic classification.</title>
        <authorList>
            <person name="Goeker M."/>
        </authorList>
    </citation>
    <scope>NUCLEOTIDE SEQUENCE [LARGE SCALE GENOMIC DNA]</scope>
    <source>
        <strain evidence="6 7">DSM 23494</strain>
    </source>
</reference>
<organism evidence="6 7">
    <name type="scientific">Cytobacillus purgationiresistens</name>
    <dbReference type="NCBI Taxonomy" id="863449"/>
    <lineage>
        <taxon>Bacteria</taxon>
        <taxon>Bacillati</taxon>
        <taxon>Bacillota</taxon>
        <taxon>Bacilli</taxon>
        <taxon>Bacillales</taxon>
        <taxon>Bacillaceae</taxon>
        <taxon>Cytobacillus</taxon>
    </lineage>
</organism>
<dbReference type="Pfam" id="PF03466">
    <property type="entry name" value="LysR_substrate"/>
    <property type="match status" value="1"/>
</dbReference>
<dbReference type="InterPro" id="IPR036390">
    <property type="entry name" value="WH_DNA-bd_sf"/>
</dbReference>
<dbReference type="GO" id="GO:0003677">
    <property type="term" value="F:DNA binding"/>
    <property type="evidence" value="ECO:0007669"/>
    <property type="project" value="UniProtKB-KW"/>
</dbReference>